<keyword evidence="1" id="KW-0812">Transmembrane</keyword>
<keyword evidence="1" id="KW-0472">Membrane</keyword>
<sequence length="56" mass="5758">MFEALMVLCKVTMAAPNSGFVGAVWAFFVVFVSGLDALKAVAYETGPAGAGRDIGC</sequence>
<keyword evidence="3" id="KW-1185">Reference proteome</keyword>
<feature type="transmembrane region" description="Helical" evidence="1">
    <location>
        <begin position="20"/>
        <end position="38"/>
    </location>
</feature>
<reference evidence="3" key="1">
    <citation type="journal article" date="2017" name="Genome Biol.">
        <title>Comparative genomics reveals high biological diversity and specific adaptations in the industrially and medically important fungal genus Aspergillus.</title>
        <authorList>
            <person name="de Vries R.P."/>
            <person name="Riley R."/>
            <person name="Wiebenga A."/>
            <person name="Aguilar-Osorio G."/>
            <person name="Amillis S."/>
            <person name="Uchima C.A."/>
            <person name="Anderluh G."/>
            <person name="Asadollahi M."/>
            <person name="Askin M."/>
            <person name="Barry K."/>
            <person name="Battaglia E."/>
            <person name="Bayram O."/>
            <person name="Benocci T."/>
            <person name="Braus-Stromeyer S.A."/>
            <person name="Caldana C."/>
            <person name="Canovas D."/>
            <person name="Cerqueira G.C."/>
            <person name="Chen F."/>
            <person name="Chen W."/>
            <person name="Choi C."/>
            <person name="Clum A."/>
            <person name="Dos Santos R.A."/>
            <person name="Damasio A.R."/>
            <person name="Diallinas G."/>
            <person name="Emri T."/>
            <person name="Fekete E."/>
            <person name="Flipphi M."/>
            <person name="Freyberg S."/>
            <person name="Gallo A."/>
            <person name="Gournas C."/>
            <person name="Habgood R."/>
            <person name="Hainaut M."/>
            <person name="Harispe M.L."/>
            <person name="Henrissat B."/>
            <person name="Hilden K.S."/>
            <person name="Hope R."/>
            <person name="Hossain A."/>
            <person name="Karabika E."/>
            <person name="Karaffa L."/>
            <person name="Karanyi Z."/>
            <person name="Krasevec N."/>
            <person name="Kuo A."/>
            <person name="Kusch H."/>
            <person name="LaButti K."/>
            <person name="Lagendijk E.L."/>
            <person name="Lapidus A."/>
            <person name="Levasseur A."/>
            <person name="Lindquist E."/>
            <person name="Lipzen A."/>
            <person name="Logrieco A.F."/>
            <person name="MacCabe A."/>
            <person name="Maekelae M.R."/>
            <person name="Malavazi I."/>
            <person name="Melin P."/>
            <person name="Meyer V."/>
            <person name="Mielnichuk N."/>
            <person name="Miskei M."/>
            <person name="Molnar A.P."/>
            <person name="Mule G."/>
            <person name="Ngan C.Y."/>
            <person name="Orejas M."/>
            <person name="Orosz E."/>
            <person name="Ouedraogo J.P."/>
            <person name="Overkamp K.M."/>
            <person name="Park H.-S."/>
            <person name="Perrone G."/>
            <person name="Piumi F."/>
            <person name="Punt P.J."/>
            <person name="Ram A.F."/>
            <person name="Ramon A."/>
            <person name="Rauscher S."/>
            <person name="Record E."/>
            <person name="Riano-Pachon D.M."/>
            <person name="Robert V."/>
            <person name="Roehrig J."/>
            <person name="Ruller R."/>
            <person name="Salamov A."/>
            <person name="Salih N.S."/>
            <person name="Samson R.A."/>
            <person name="Sandor E."/>
            <person name="Sanguinetti M."/>
            <person name="Schuetze T."/>
            <person name="Sepcic K."/>
            <person name="Shelest E."/>
            <person name="Sherlock G."/>
            <person name="Sophianopoulou V."/>
            <person name="Squina F.M."/>
            <person name="Sun H."/>
            <person name="Susca A."/>
            <person name="Todd R.B."/>
            <person name="Tsang A."/>
            <person name="Unkles S.E."/>
            <person name="van de Wiele N."/>
            <person name="van Rossen-Uffink D."/>
            <person name="Oliveira J.V."/>
            <person name="Vesth T.C."/>
            <person name="Visser J."/>
            <person name="Yu J.-H."/>
            <person name="Zhou M."/>
            <person name="Andersen M.R."/>
            <person name="Archer D.B."/>
            <person name="Baker S.E."/>
            <person name="Benoit I."/>
            <person name="Brakhage A.A."/>
            <person name="Braus G.H."/>
            <person name="Fischer R."/>
            <person name="Frisvad J.C."/>
            <person name="Goldman G.H."/>
            <person name="Houbraken J."/>
            <person name="Oakley B."/>
            <person name="Pocsi I."/>
            <person name="Scazzocchio C."/>
            <person name="Seiboth B."/>
            <person name="vanKuyk P.A."/>
            <person name="Wortman J."/>
            <person name="Dyer P.S."/>
            <person name="Grigoriev I.V."/>
        </authorList>
    </citation>
    <scope>NUCLEOTIDE SEQUENCE [LARGE SCALE GENOMIC DNA]</scope>
    <source>
        <strain evidence="3">CBS 516.65</strain>
    </source>
</reference>
<evidence type="ECO:0000256" key="1">
    <source>
        <dbReference type="SAM" id="Phobius"/>
    </source>
</evidence>
<proteinExistence type="predicted"/>
<dbReference type="Proteomes" id="UP000184300">
    <property type="component" value="Unassembled WGS sequence"/>
</dbReference>
<dbReference type="AlphaFoldDB" id="A0A1L9VVP4"/>
<dbReference type="EMBL" id="KV878890">
    <property type="protein sequence ID" value="OJJ87982.1"/>
    <property type="molecule type" value="Genomic_DNA"/>
</dbReference>
<dbReference type="GeneID" id="34461995"/>
<evidence type="ECO:0000313" key="3">
    <source>
        <dbReference type="Proteomes" id="UP000184300"/>
    </source>
</evidence>
<organism evidence="2 3">
    <name type="scientific">Aspergillus glaucus CBS 516.65</name>
    <dbReference type="NCBI Taxonomy" id="1160497"/>
    <lineage>
        <taxon>Eukaryota</taxon>
        <taxon>Fungi</taxon>
        <taxon>Dikarya</taxon>
        <taxon>Ascomycota</taxon>
        <taxon>Pezizomycotina</taxon>
        <taxon>Eurotiomycetes</taxon>
        <taxon>Eurotiomycetidae</taxon>
        <taxon>Eurotiales</taxon>
        <taxon>Aspergillaceae</taxon>
        <taxon>Aspergillus</taxon>
        <taxon>Aspergillus subgen. Aspergillus</taxon>
    </lineage>
</organism>
<name>A0A1L9VVP4_ASPGL</name>
<gene>
    <name evidence="2" type="ORF">ASPGLDRAFT_43069</name>
</gene>
<keyword evidence="1" id="KW-1133">Transmembrane helix</keyword>
<dbReference type="RefSeq" id="XP_022404665.1">
    <property type="nucleotide sequence ID" value="XM_022545734.1"/>
</dbReference>
<protein>
    <submittedName>
        <fullName evidence="2">Uncharacterized protein</fullName>
    </submittedName>
</protein>
<accession>A0A1L9VVP4</accession>
<evidence type="ECO:0000313" key="2">
    <source>
        <dbReference type="EMBL" id="OJJ87982.1"/>
    </source>
</evidence>
<dbReference type="VEuPathDB" id="FungiDB:ASPGLDRAFT_43069"/>